<keyword evidence="3" id="KW-1185">Reference proteome</keyword>
<dbReference type="Proteomes" id="UP000239203">
    <property type="component" value="Unassembled WGS sequence"/>
</dbReference>
<dbReference type="EMBL" id="PTIX01000013">
    <property type="protein sequence ID" value="PPK65580.1"/>
    <property type="molecule type" value="Genomic_DNA"/>
</dbReference>
<dbReference type="RefSeq" id="WP_104481014.1">
    <property type="nucleotide sequence ID" value="NZ_CP154825.1"/>
</dbReference>
<comment type="caution">
    <text evidence="2">The sequence shown here is derived from an EMBL/GenBank/DDBJ whole genome shotgun (WGS) entry which is preliminary data.</text>
</comment>
<evidence type="ECO:0000313" key="3">
    <source>
        <dbReference type="Proteomes" id="UP000239203"/>
    </source>
</evidence>
<feature type="domain" description="Methyltransferase type 11" evidence="1">
    <location>
        <begin position="52"/>
        <end position="138"/>
    </location>
</feature>
<dbReference type="Pfam" id="PF08241">
    <property type="entry name" value="Methyltransf_11"/>
    <property type="match status" value="1"/>
</dbReference>
<dbReference type="CDD" id="cd02440">
    <property type="entry name" value="AdoMet_MTases"/>
    <property type="match status" value="1"/>
</dbReference>
<name>A0A2S6GK66_9PSEU</name>
<accession>A0A2S6GK66</accession>
<protein>
    <submittedName>
        <fullName evidence="2">Methyltransferase family protein</fullName>
    </submittedName>
</protein>
<sequence>MRRPQARATAANTRGYAGDEVAGYLRDRYHRLRVTLALDLLTEHLPAAATVLDLGAGGGEVCALLAGRGLRPVACDAVPAALHSGFPAVRLDVGEVLPFRDRAVAGIFAGEIIEHVYDPALLLGECHRVLRPGGVLVVTTPNLAPAQDRLRFLLGRAPRQVDPFHEYLRLHIRPFTYPLLATGMRSVGLVPGPPRSNQVVWRTRFGEARSTWLARVLPTLGGSLVVAAVRPS</sequence>
<keyword evidence="2" id="KW-0808">Transferase</keyword>
<gene>
    <name evidence="2" type="ORF">CLV40_11364</name>
</gene>
<organism evidence="2 3">
    <name type="scientific">Actinokineospora auranticolor</name>
    <dbReference type="NCBI Taxonomy" id="155976"/>
    <lineage>
        <taxon>Bacteria</taxon>
        <taxon>Bacillati</taxon>
        <taxon>Actinomycetota</taxon>
        <taxon>Actinomycetes</taxon>
        <taxon>Pseudonocardiales</taxon>
        <taxon>Pseudonocardiaceae</taxon>
        <taxon>Actinokineospora</taxon>
    </lineage>
</organism>
<reference evidence="2 3" key="1">
    <citation type="submission" date="2018-02" db="EMBL/GenBank/DDBJ databases">
        <title>Genomic Encyclopedia of Archaeal and Bacterial Type Strains, Phase II (KMG-II): from individual species to whole genera.</title>
        <authorList>
            <person name="Goeker M."/>
        </authorList>
    </citation>
    <scope>NUCLEOTIDE SEQUENCE [LARGE SCALE GENOMIC DNA]</scope>
    <source>
        <strain evidence="2 3">YU 961-1</strain>
    </source>
</reference>
<keyword evidence="2" id="KW-0489">Methyltransferase</keyword>
<proteinExistence type="predicted"/>
<dbReference type="SUPFAM" id="SSF53335">
    <property type="entry name" value="S-adenosyl-L-methionine-dependent methyltransferases"/>
    <property type="match status" value="1"/>
</dbReference>
<dbReference type="Gene3D" id="3.40.50.150">
    <property type="entry name" value="Vaccinia Virus protein VP39"/>
    <property type="match status" value="1"/>
</dbReference>
<evidence type="ECO:0000259" key="1">
    <source>
        <dbReference type="Pfam" id="PF08241"/>
    </source>
</evidence>
<dbReference type="OrthoDB" id="9810247at2"/>
<evidence type="ECO:0000313" key="2">
    <source>
        <dbReference type="EMBL" id="PPK65580.1"/>
    </source>
</evidence>
<dbReference type="InterPro" id="IPR029063">
    <property type="entry name" value="SAM-dependent_MTases_sf"/>
</dbReference>
<dbReference type="GO" id="GO:0032259">
    <property type="term" value="P:methylation"/>
    <property type="evidence" value="ECO:0007669"/>
    <property type="project" value="UniProtKB-KW"/>
</dbReference>
<dbReference type="AlphaFoldDB" id="A0A2S6GK66"/>
<dbReference type="GO" id="GO:0008757">
    <property type="term" value="F:S-adenosylmethionine-dependent methyltransferase activity"/>
    <property type="evidence" value="ECO:0007669"/>
    <property type="project" value="InterPro"/>
</dbReference>
<dbReference type="InterPro" id="IPR013216">
    <property type="entry name" value="Methyltransf_11"/>
</dbReference>